<organism evidence="1 2">
    <name type="scientific">Skeletonema marinoi</name>
    <dbReference type="NCBI Taxonomy" id="267567"/>
    <lineage>
        <taxon>Eukaryota</taxon>
        <taxon>Sar</taxon>
        <taxon>Stramenopiles</taxon>
        <taxon>Ochrophyta</taxon>
        <taxon>Bacillariophyta</taxon>
        <taxon>Coscinodiscophyceae</taxon>
        <taxon>Thalassiosirophycidae</taxon>
        <taxon>Thalassiosirales</taxon>
        <taxon>Skeletonemataceae</taxon>
        <taxon>Skeletonema</taxon>
        <taxon>Skeletonema marinoi-dohrnii complex</taxon>
    </lineage>
</organism>
<gene>
    <name evidence="1" type="ORF">QTG54_013841</name>
</gene>
<dbReference type="SUPFAM" id="SSF52058">
    <property type="entry name" value="L domain-like"/>
    <property type="match status" value="1"/>
</dbReference>
<comment type="caution">
    <text evidence="1">The sequence shown here is derived from an EMBL/GenBank/DDBJ whole genome shotgun (WGS) entry which is preliminary data.</text>
</comment>
<dbReference type="Proteomes" id="UP001224775">
    <property type="component" value="Unassembled WGS sequence"/>
</dbReference>
<evidence type="ECO:0000313" key="2">
    <source>
        <dbReference type="Proteomes" id="UP001224775"/>
    </source>
</evidence>
<sequence>MADQHEAAADDRDNMFVYTGGRVPEHLRLHITHARVDESVTEIDDEAFARCHRLLDVDCHNGVERVNERAFYLCRSLRRANLPGVTFIDQSAFGYCSRLMDVKFSSRLETIETWAFDECEDLKYLKIPSLLRIKFGAFFSCKTLAEAEFGEGLETIGVGAFQYCHSLRRIAIPLKYDFFTLNSNERYDQFDDCFKLATVELVGSIHKTISFLSLQNWRNEMNQEISRINEVLPNLSTFEKAGEMRDWIRRVLRRIEHYKAEHSNLLKEAMVLLELAVWKAKLRQNEEEKHSVLDSNKAKKIKLDLESARHGHRVTCGADIIIKNVLPFLELPKGDDDS</sequence>
<dbReference type="InterPro" id="IPR032675">
    <property type="entry name" value="LRR_dom_sf"/>
</dbReference>
<evidence type="ECO:0000313" key="1">
    <source>
        <dbReference type="EMBL" id="KAK1735678.1"/>
    </source>
</evidence>
<keyword evidence="2" id="KW-1185">Reference proteome</keyword>
<accession>A0AAD8XYA7</accession>
<dbReference type="InterPro" id="IPR053139">
    <property type="entry name" value="Surface_bspA-like"/>
</dbReference>
<proteinExistence type="predicted"/>
<reference evidence="1" key="1">
    <citation type="submission" date="2023-06" db="EMBL/GenBank/DDBJ databases">
        <title>Survivors Of The Sea: Transcriptome response of Skeletonema marinoi to long-term dormancy.</title>
        <authorList>
            <person name="Pinder M.I.M."/>
            <person name="Kourtchenko O."/>
            <person name="Robertson E.K."/>
            <person name="Larsson T."/>
            <person name="Maumus F."/>
            <person name="Osuna-Cruz C.M."/>
            <person name="Vancaester E."/>
            <person name="Stenow R."/>
            <person name="Vandepoele K."/>
            <person name="Ploug H."/>
            <person name="Bruchert V."/>
            <person name="Godhe A."/>
            <person name="Topel M."/>
        </authorList>
    </citation>
    <scope>NUCLEOTIDE SEQUENCE</scope>
    <source>
        <strain evidence="1">R05AC</strain>
    </source>
</reference>
<dbReference type="Pfam" id="PF13306">
    <property type="entry name" value="LRR_5"/>
    <property type="match status" value="1"/>
</dbReference>
<dbReference type="Gene3D" id="3.80.10.10">
    <property type="entry name" value="Ribonuclease Inhibitor"/>
    <property type="match status" value="1"/>
</dbReference>
<dbReference type="InterPro" id="IPR026906">
    <property type="entry name" value="LRR_5"/>
</dbReference>
<protein>
    <submittedName>
        <fullName evidence="1">Leucine-rich repeat domain-containing protein</fullName>
    </submittedName>
</protein>
<dbReference type="PANTHER" id="PTHR45661">
    <property type="entry name" value="SURFACE ANTIGEN"/>
    <property type="match status" value="1"/>
</dbReference>
<dbReference type="PANTHER" id="PTHR45661:SF3">
    <property type="entry name" value="IG-LIKE DOMAIN-CONTAINING PROTEIN"/>
    <property type="match status" value="1"/>
</dbReference>
<name>A0AAD8XYA7_9STRA</name>
<dbReference type="AlphaFoldDB" id="A0AAD8XYA7"/>
<dbReference type="EMBL" id="JATAAI010000033">
    <property type="protein sequence ID" value="KAK1735678.1"/>
    <property type="molecule type" value="Genomic_DNA"/>
</dbReference>